<proteinExistence type="predicted"/>
<name>A0AAV0GIN4_9ASTE</name>
<protein>
    <submittedName>
        <fullName evidence="1">Uncharacterized protein</fullName>
    </submittedName>
</protein>
<dbReference type="Pfam" id="PF05056">
    <property type="entry name" value="DUF674"/>
    <property type="match status" value="1"/>
</dbReference>
<gene>
    <name evidence="1" type="ORF">CEPIT_LOCUS44003</name>
</gene>
<evidence type="ECO:0000313" key="1">
    <source>
        <dbReference type="EMBL" id="CAH9147790.1"/>
    </source>
</evidence>
<comment type="caution">
    <text evidence="1">The sequence shown here is derived from an EMBL/GenBank/DDBJ whole genome shotgun (WGS) entry which is preliminary data.</text>
</comment>
<dbReference type="PANTHER" id="PTHR33103:SF27">
    <property type="entry name" value="OS04G0594700 PROTEIN"/>
    <property type="match status" value="1"/>
</dbReference>
<accession>A0AAV0GIN4</accession>
<dbReference type="PANTHER" id="PTHR33103">
    <property type="entry name" value="OS01G0153900 PROTEIN"/>
    <property type="match status" value="1"/>
</dbReference>
<dbReference type="EMBL" id="CAMAPF010001139">
    <property type="protein sequence ID" value="CAH9147790.1"/>
    <property type="molecule type" value="Genomic_DNA"/>
</dbReference>
<evidence type="ECO:0000313" key="2">
    <source>
        <dbReference type="Proteomes" id="UP001152523"/>
    </source>
</evidence>
<keyword evidence="2" id="KW-1185">Reference proteome</keyword>
<organism evidence="1 2">
    <name type="scientific">Cuscuta epithymum</name>
    <dbReference type="NCBI Taxonomy" id="186058"/>
    <lineage>
        <taxon>Eukaryota</taxon>
        <taxon>Viridiplantae</taxon>
        <taxon>Streptophyta</taxon>
        <taxon>Embryophyta</taxon>
        <taxon>Tracheophyta</taxon>
        <taxon>Spermatophyta</taxon>
        <taxon>Magnoliopsida</taxon>
        <taxon>eudicotyledons</taxon>
        <taxon>Gunneridae</taxon>
        <taxon>Pentapetalae</taxon>
        <taxon>asterids</taxon>
        <taxon>lamiids</taxon>
        <taxon>Solanales</taxon>
        <taxon>Convolvulaceae</taxon>
        <taxon>Cuscuteae</taxon>
        <taxon>Cuscuta</taxon>
        <taxon>Cuscuta subgen. Cuscuta</taxon>
    </lineage>
</organism>
<sequence>MYRNVRCLCGRGMTTQEKPSVDSSSSSNQGAAFLMGGIEFLISDDLQVRPASPAVLAELIPDLGSGDCSAMPIREMHLDVSKAQVICLLACALVSESPLSDVFLAKQQAGSSIAGIQMKQLKLGTTFSSSPAAVPVKENGLTVKLKVTCVKSSKEILFGEATDEFFDFLGTFLTTPIGSMISVLEGKSGLTCMDNLYKSVSDLNHKWFCLSAKKDLLNPGIANHHNCKTQPLTSISPVSYSDTYYLINPRGRDNFAVEPSAFLVPDDLNVKPLSGASSFLLLKGLGIPFSQTEVQWLTVGTKEALSLLKAALTSPSFALTSGLGPLLQNHTP</sequence>
<dbReference type="AlphaFoldDB" id="A0AAV0GIN4"/>
<reference evidence="1" key="1">
    <citation type="submission" date="2022-07" db="EMBL/GenBank/DDBJ databases">
        <authorList>
            <person name="Macas J."/>
            <person name="Novak P."/>
            <person name="Neumann P."/>
        </authorList>
    </citation>
    <scope>NUCLEOTIDE SEQUENCE</scope>
</reference>
<dbReference type="Proteomes" id="UP001152523">
    <property type="component" value="Unassembled WGS sequence"/>
</dbReference>
<dbReference type="InterPro" id="IPR007750">
    <property type="entry name" value="DUF674"/>
</dbReference>